<dbReference type="PROSITE" id="PS00211">
    <property type="entry name" value="ABC_TRANSPORTER_1"/>
    <property type="match status" value="2"/>
</dbReference>
<keyword evidence="5 13" id="KW-0812">Transmembrane</keyword>
<dbReference type="FunFam" id="1.20.1560.10:FF:000010">
    <property type="entry name" value="Multidrug resistance-associated ABC transporter"/>
    <property type="match status" value="1"/>
</dbReference>
<gene>
    <name evidence="16" type="ORF">RSOLAG1IB_11175</name>
</gene>
<dbReference type="SUPFAM" id="SSF90123">
    <property type="entry name" value="ABC transporter transmembrane region"/>
    <property type="match status" value="2"/>
</dbReference>
<dbReference type="Gene3D" id="1.20.1560.10">
    <property type="entry name" value="ABC transporter type 1, transmembrane domain"/>
    <property type="match status" value="2"/>
</dbReference>
<feature type="compositionally biased region" description="Polar residues" evidence="12">
    <location>
        <begin position="882"/>
        <end position="894"/>
    </location>
</feature>
<comment type="subcellular location">
    <subcellularLocation>
        <location evidence="1">Vacuole membrane</location>
        <topology evidence="1">Multi-pass membrane protein</topology>
    </subcellularLocation>
</comment>
<organism evidence="16 17">
    <name type="scientific">Thanatephorus cucumeris (strain AG1-IB / isolate 7/3/14)</name>
    <name type="common">Lettuce bottom rot fungus</name>
    <name type="synonym">Rhizoctonia solani</name>
    <dbReference type="NCBI Taxonomy" id="1108050"/>
    <lineage>
        <taxon>Eukaryota</taxon>
        <taxon>Fungi</taxon>
        <taxon>Dikarya</taxon>
        <taxon>Basidiomycota</taxon>
        <taxon>Agaricomycotina</taxon>
        <taxon>Agaricomycetes</taxon>
        <taxon>Cantharellales</taxon>
        <taxon>Ceratobasidiaceae</taxon>
        <taxon>Rhizoctonia</taxon>
        <taxon>Rhizoctonia solani AG-1</taxon>
    </lineage>
</organism>
<dbReference type="SMART" id="SM00382">
    <property type="entry name" value="AAA"/>
    <property type="match status" value="2"/>
</dbReference>
<feature type="transmembrane region" description="Helical" evidence="13">
    <location>
        <begin position="961"/>
        <end position="982"/>
    </location>
</feature>
<feature type="transmembrane region" description="Helical" evidence="13">
    <location>
        <begin position="348"/>
        <end position="365"/>
    </location>
</feature>
<keyword evidence="9" id="KW-1278">Translocase</keyword>
<feature type="region of interest" description="Disordered" evidence="12">
    <location>
        <begin position="859"/>
        <end position="914"/>
    </location>
</feature>
<feature type="transmembrane region" description="Helical" evidence="13">
    <location>
        <begin position="1002"/>
        <end position="1026"/>
    </location>
</feature>
<dbReference type="Proteomes" id="UP000059188">
    <property type="component" value="Unassembled WGS sequence"/>
</dbReference>
<keyword evidence="11 13" id="KW-0472">Membrane</keyword>
<dbReference type="GO" id="GO:0140359">
    <property type="term" value="F:ABC-type transporter activity"/>
    <property type="evidence" value="ECO:0007669"/>
    <property type="project" value="InterPro"/>
</dbReference>
<proteinExistence type="inferred from homology"/>
<dbReference type="CDD" id="cd18595">
    <property type="entry name" value="ABC_6TM_MRP1_2_3_6_D1_like"/>
    <property type="match status" value="1"/>
</dbReference>
<evidence type="ECO:0000256" key="2">
    <source>
        <dbReference type="ARBA" id="ARBA00009726"/>
    </source>
</evidence>
<evidence type="ECO:0000256" key="4">
    <source>
        <dbReference type="ARBA" id="ARBA00022554"/>
    </source>
</evidence>
<evidence type="ECO:0000256" key="9">
    <source>
        <dbReference type="ARBA" id="ARBA00022967"/>
    </source>
</evidence>
<name>A0A0B7F5L0_THACB</name>
<evidence type="ECO:0000256" key="11">
    <source>
        <dbReference type="ARBA" id="ARBA00023136"/>
    </source>
</evidence>
<feature type="transmembrane region" description="Helical" evidence="13">
    <location>
        <begin position="105"/>
        <end position="124"/>
    </location>
</feature>
<feature type="transmembrane region" description="Helical" evidence="13">
    <location>
        <begin position="130"/>
        <end position="153"/>
    </location>
</feature>
<dbReference type="PROSITE" id="PS50893">
    <property type="entry name" value="ABC_TRANSPORTER_2"/>
    <property type="match status" value="2"/>
</dbReference>
<evidence type="ECO:0000256" key="1">
    <source>
        <dbReference type="ARBA" id="ARBA00004128"/>
    </source>
</evidence>
<feature type="transmembrane region" description="Helical" evidence="13">
    <location>
        <begin position="1192"/>
        <end position="1210"/>
    </location>
</feature>
<evidence type="ECO:0000256" key="8">
    <source>
        <dbReference type="ARBA" id="ARBA00022840"/>
    </source>
</evidence>
<keyword evidence="7" id="KW-0547">Nucleotide-binding</keyword>
<dbReference type="InterPro" id="IPR036640">
    <property type="entry name" value="ABC1_TM_sf"/>
</dbReference>
<feature type="transmembrane region" description="Helical" evidence="13">
    <location>
        <begin position="165"/>
        <end position="187"/>
    </location>
</feature>
<dbReference type="InterPro" id="IPR056227">
    <property type="entry name" value="TMD0_ABC"/>
</dbReference>
<keyword evidence="8" id="KW-0067">ATP-binding</keyword>
<feature type="transmembrane region" description="Helical" evidence="13">
    <location>
        <begin position="449"/>
        <end position="472"/>
    </location>
</feature>
<evidence type="ECO:0000256" key="6">
    <source>
        <dbReference type="ARBA" id="ARBA00022737"/>
    </source>
</evidence>
<dbReference type="PANTHER" id="PTHR24223">
    <property type="entry name" value="ATP-BINDING CASSETTE SUB-FAMILY C"/>
    <property type="match status" value="1"/>
</dbReference>
<evidence type="ECO:0000259" key="15">
    <source>
        <dbReference type="PROSITE" id="PS50929"/>
    </source>
</evidence>
<keyword evidence="4" id="KW-0926">Vacuole</keyword>
<dbReference type="InterPro" id="IPR027417">
    <property type="entry name" value="P-loop_NTPase"/>
</dbReference>
<dbReference type="FunFam" id="3.40.50.300:FF:000565">
    <property type="entry name" value="ABC bile acid transporter"/>
    <property type="match status" value="1"/>
</dbReference>
<feature type="transmembrane region" description="Helical" evidence="13">
    <location>
        <begin position="576"/>
        <end position="598"/>
    </location>
</feature>
<feature type="transmembrane region" description="Helical" evidence="13">
    <location>
        <begin position="193"/>
        <end position="211"/>
    </location>
</feature>
<dbReference type="InterPro" id="IPR017871">
    <property type="entry name" value="ABC_transporter-like_CS"/>
</dbReference>
<dbReference type="InterPro" id="IPR003439">
    <property type="entry name" value="ABC_transporter-like_ATP-bd"/>
</dbReference>
<dbReference type="PROSITE" id="PS50929">
    <property type="entry name" value="ABC_TM1F"/>
    <property type="match status" value="2"/>
</dbReference>
<keyword evidence="17" id="KW-1185">Reference proteome</keyword>
<keyword evidence="10 13" id="KW-1133">Transmembrane helix</keyword>
<evidence type="ECO:0000256" key="7">
    <source>
        <dbReference type="ARBA" id="ARBA00022741"/>
    </source>
</evidence>
<dbReference type="PANTHER" id="PTHR24223:SF443">
    <property type="entry name" value="MULTIDRUG-RESISTANCE LIKE PROTEIN 1, ISOFORM I"/>
    <property type="match status" value="1"/>
</dbReference>
<dbReference type="OrthoDB" id="6500128at2759"/>
<accession>A0A0B7F5L0</accession>
<comment type="similarity">
    <text evidence="2">Belongs to the ABC transporter superfamily. ABCC family. Conjugate transporter (TC 3.A.1.208) subfamily.</text>
</comment>
<dbReference type="Pfam" id="PF24357">
    <property type="entry name" value="TMD0_ABC"/>
    <property type="match status" value="1"/>
</dbReference>
<sequence>MLSQHKPRHIKLGGGEHAISQAMAQLVLTPIDKGDFTRICLDPEGLGPVSQLRELDFTPCFEQLSELGLLIAFCLVAGVRCAQLVKRPERPDTHDGSKLLWAKLLVGAFPLIGLSSAHFILAAIRHHSSIVSAPVIGALVTLISSLFVGLLTYYNHTRTRRSSTILLTLWPFYLLEQAIFIRTHILVHQYHSVFFALRCALLVTGAISWTLECFCPDRTKQDPDAEPEEKELPYERANVYSRLTFGWMTPLMKLGYSRFISEKDMSALPPTDTAHSLSDRLQQQWSTQLRSKNPSLWGALTRAYGGSYAIAALIKIVRDVLSFAEPQLLRFLLAFIAQYQAGKTESSFVGWAIAIAMFILSVVQTAMLHQYFQICFVTGMRVRAGLVTAIYNKALTQAPDSQGARGDVVNLMSVDATRLQDLCTYGLIALSGPLQITLAFVSLYNLLGWPAFVGVAIMIVSLPLNTFIARVLKKMQGVQMKNRDKRTRLMSELLNNIKSIKLYAWEDSFIRRILTVRNEQELKMLRKIGVTTAVSTTLWSGIPLLVAFGSFATAAYTSDKPLTADVIFPCISLFNLLQFPLAMFASITSQLVEAAVAVTRIRKFLLSEELQADARIVDLREVAEGDTVLEVKGADFKWSKTAEVPILEQIDLTVRKGELIGVLGRVGSGKTSLLSAVVGEMIREDGSVKVNGKIAYAPQNAWIMNATIRENILFSHRYDEEFYNLVLDACALRPDLALFNHGDLTEVGEKGITLSGGQRARISLARTVYARADLYLLDDPLAAVDAHVARHVFDRVIGPNGLLAGKARLHVTNSVAYLDQHDSIMMIRRGIILETGTYTEIVADPGKELAKLIANHKKGNSSAGASRAQSGTATPVNPPDELQQSTSASGTTIAPSVPTPIKEKTLTQRRPSVLSIRSQQRLRGQLQAEVGVDQKLEHREQGNVKLSVYKRYFEASSKPGVLAYILCMVGQQGCAILSNVALKMWGNHNQDAGGNSSVGYFLILYGSLALASALFSFVASVLQWVFCAIKSARSLHDAMLLAVVRAPLSFFEQTPMGRIMNLFSRDQYVIDEVLVRVLGSFFRTMLIVSGIIIVVGGTFPWFLLTLIPLGYIYRIIMLYYLATSRELKRLDAVSKSPIFAWFQESLGGLSTIRAFGQQAVFMAQNEAKLDRNQMVYLPAVSVNRWLAVRLELLGSFIVAAAAAFSLVALVTTGVDAGLVGLVLSYGLSTTQSLNWVVRSASEVEQNLVSVERVVNYINLEPEAPLEIPDATLPVDWPRNGDIEFKDYCMRYRPELPLVLKNLTMNIRSGENIGVVGRTGAGKSSLFLSLLRILEPTSGTIYIDGVDITKIGLHDLRRAISIIPQEPQLFEGTIRENVDPTDEYDDNKIWVALEHAHLKEYVLAQGGLDAIVKEGGSSMSSGQRQLICFARALLRNTKILILDEATSAVDLETDKAIQEIIRGPMFKGVTTLTIAHRLHTVIESDRILVLEAGSIAELDSPEVLLKTESSLFYALAAEAGLLPKSG</sequence>
<keyword evidence="3" id="KW-0813">Transport</keyword>
<feature type="domain" description="ABC transmembrane type-1" evidence="15">
    <location>
        <begin position="309"/>
        <end position="593"/>
    </location>
</feature>
<evidence type="ECO:0000313" key="16">
    <source>
        <dbReference type="EMBL" id="CEL52830.1"/>
    </source>
</evidence>
<dbReference type="STRING" id="1108050.A0A0B7F5L0"/>
<protein>
    <submittedName>
        <fullName evidence="16">Metal resistance protein YCF1</fullName>
    </submittedName>
</protein>
<feature type="domain" description="ABC transporter" evidence="14">
    <location>
        <begin position="631"/>
        <end position="854"/>
    </location>
</feature>
<evidence type="ECO:0000256" key="10">
    <source>
        <dbReference type="ARBA" id="ARBA00022989"/>
    </source>
</evidence>
<dbReference type="GO" id="GO:0000329">
    <property type="term" value="C:fungal-type vacuole membrane"/>
    <property type="evidence" value="ECO:0007669"/>
    <property type="project" value="UniProtKB-ARBA"/>
</dbReference>
<feature type="transmembrane region" description="Helical" evidence="13">
    <location>
        <begin position="1101"/>
        <end position="1122"/>
    </location>
</feature>
<evidence type="ECO:0000256" key="5">
    <source>
        <dbReference type="ARBA" id="ARBA00022692"/>
    </source>
</evidence>
<evidence type="ECO:0000259" key="14">
    <source>
        <dbReference type="PROSITE" id="PS50893"/>
    </source>
</evidence>
<dbReference type="InterPro" id="IPR003593">
    <property type="entry name" value="AAA+_ATPase"/>
</dbReference>
<evidence type="ECO:0000256" key="13">
    <source>
        <dbReference type="SAM" id="Phobius"/>
    </source>
</evidence>
<dbReference type="FunFam" id="1.20.1560.10:FF:000020">
    <property type="entry name" value="ABC metal ion transporter"/>
    <property type="match status" value="1"/>
</dbReference>
<dbReference type="CDD" id="cd03244">
    <property type="entry name" value="ABCC_MRP_domain2"/>
    <property type="match status" value="1"/>
</dbReference>
<dbReference type="GO" id="GO:0016887">
    <property type="term" value="F:ATP hydrolysis activity"/>
    <property type="evidence" value="ECO:0007669"/>
    <property type="project" value="InterPro"/>
</dbReference>
<dbReference type="InterPro" id="IPR044726">
    <property type="entry name" value="ABCC_6TM_D2"/>
</dbReference>
<dbReference type="Pfam" id="PF00664">
    <property type="entry name" value="ABC_membrane"/>
    <property type="match status" value="2"/>
</dbReference>
<dbReference type="CDD" id="cd18580">
    <property type="entry name" value="ABC_6TM_ABCC_D2"/>
    <property type="match status" value="1"/>
</dbReference>
<keyword evidence="6" id="KW-0677">Repeat</keyword>
<feature type="transmembrane region" description="Helical" evidence="13">
    <location>
        <begin position="533"/>
        <end position="556"/>
    </location>
</feature>
<evidence type="ECO:0000256" key="12">
    <source>
        <dbReference type="SAM" id="MobiDB-lite"/>
    </source>
</evidence>
<dbReference type="EMBL" id="LN679206">
    <property type="protein sequence ID" value="CEL52830.1"/>
    <property type="molecule type" value="Genomic_DNA"/>
</dbReference>
<reference evidence="16 17" key="1">
    <citation type="submission" date="2014-11" db="EMBL/GenBank/DDBJ databases">
        <authorList>
            <person name="Wibberg Daniel"/>
        </authorList>
    </citation>
    <scope>NUCLEOTIDE SEQUENCE [LARGE SCALE GENOMIC DNA]</scope>
    <source>
        <strain evidence="16">Rhizoctonia solani AG1-IB 7/3/14</strain>
    </source>
</reference>
<feature type="domain" description="ABC transporter" evidence="14">
    <location>
        <begin position="1282"/>
        <end position="1516"/>
    </location>
</feature>
<feature type="transmembrane region" description="Helical" evidence="13">
    <location>
        <begin position="1073"/>
        <end position="1095"/>
    </location>
</feature>
<evidence type="ECO:0000313" key="17">
    <source>
        <dbReference type="Proteomes" id="UP000059188"/>
    </source>
</evidence>
<dbReference type="InterPro" id="IPR050173">
    <property type="entry name" value="ABC_transporter_C-like"/>
</dbReference>
<dbReference type="CDD" id="cd03250">
    <property type="entry name" value="ABCC_MRP_domain1"/>
    <property type="match status" value="1"/>
</dbReference>
<dbReference type="FunFam" id="3.40.50.300:FF:000450">
    <property type="entry name" value="ABC transporter C family member 2"/>
    <property type="match status" value="1"/>
</dbReference>
<evidence type="ECO:0000256" key="3">
    <source>
        <dbReference type="ARBA" id="ARBA00022448"/>
    </source>
</evidence>
<dbReference type="GO" id="GO:0005524">
    <property type="term" value="F:ATP binding"/>
    <property type="evidence" value="ECO:0007669"/>
    <property type="project" value="UniProtKB-KW"/>
</dbReference>
<feature type="domain" description="ABC transmembrane type-1" evidence="15">
    <location>
        <begin position="962"/>
        <end position="1245"/>
    </location>
</feature>
<dbReference type="InterPro" id="IPR011527">
    <property type="entry name" value="ABC1_TM_dom"/>
</dbReference>
<dbReference type="Gene3D" id="3.40.50.300">
    <property type="entry name" value="P-loop containing nucleotide triphosphate hydrolases"/>
    <property type="match status" value="2"/>
</dbReference>
<feature type="compositionally biased region" description="Polar residues" evidence="12">
    <location>
        <begin position="860"/>
        <end position="875"/>
    </location>
</feature>
<dbReference type="Pfam" id="PF00005">
    <property type="entry name" value="ABC_tran"/>
    <property type="match status" value="2"/>
</dbReference>
<dbReference type="SUPFAM" id="SSF52540">
    <property type="entry name" value="P-loop containing nucleoside triphosphate hydrolases"/>
    <property type="match status" value="2"/>
</dbReference>